<protein>
    <submittedName>
        <fullName evidence="2">Uncharacterized protein</fullName>
    </submittedName>
</protein>
<evidence type="ECO:0000256" key="1">
    <source>
        <dbReference type="SAM" id="Phobius"/>
    </source>
</evidence>
<comment type="caution">
    <text evidence="2">The sequence shown here is derived from an EMBL/GenBank/DDBJ whole genome shotgun (WGS) entry which is preliminary data.</text>
</comment>
<keyword evidence="1" id="KW-1133">Transmembrane helix</keyword>
<evidence type="ECO:0000313" key="3">
    <source>
        <dbReference type="Proteomes" id="UP001500653"/>
    </source>
</evidence>
<keyword evidence="1" id="KW-0812">Transmembrane</keyword>
<keyword evidence="3" id="KW-1185">Reference proteome</keyword>
<feature type="transmembrane region" description="Helical" evidence="1">
    <location>
        <begin position="81"/>
        <end position="107"/>
    </location>
</feature>
<gene>
    <name evidence="2" type="ORF">GCM10009676_06800</name>
</gene>
<feature type="transmembrane region" description="Helical" evidence="1">
    <location>
        <begin position="140"/>
        <end position="157"/>
    </location>
</feature>
<feature type="transmembrane region" description="Helical" evidence="1">
    <location>
        <begin position="177"/>
        <end position="196"/>
    </location>
</feature>
<feature type="transmembrane region" description="Helical" evidence="1">
    <location>
        <begin position="113"/>
        <end position="133"/>
    </location>
</feature>
<name>A0ABP4GJK4_9PSEU</name>
<accession>A0ABP4GJK4</accession>
<dbReference type="Proteomes" id="UP001500653">
    <property type="component" value="Unassembled WGS sequence"/>
</dbReference>
<feature type="transmembrane region" description="Helical" evidence="1">
    <location>
        <begin position="50"/>
        <end position="69"/>
    </location>
</feature>
<reference evidence="3" key="1">
    <citation type="journal article" date="2019" name="Int. J. Syst. Evol. Microbiol.">
        <title>The Global Catalogue of Microorganisms (GCM) 10K type strain sequencing project: providing services to taxonomists for standard genome sequencing and annotation.</title>
        <authorList>
            <consortium name="The Broad Institute Genomics Platform"/>
            <consortium name="The Broad Institute Genome Sequencing Center for Infectious Disease"/>
            <person name="Wu L."/>
            <person name="Ma J."/>
        </authorList>
    </citation>
    <scope>NUCLEOTIDE SEQUENCE [LARGE SCALE GENOMIC DNA]</scope>
    <source>
        <strain evidence="3">JCM 13023</strain>
    </source>
</reference>
<proteinExistence type="predicted"/>
<evidence type="ECO:0000313" key="2">
    <source>
        <dbReference type="EMBL" id="GAA1227288.1"/>
    </source>
</evidence>
<organism evidence="2 3">
    <name type="scientific">Prauserella halophila</name>
    <dbReference type="NCBI Taxonomy" id="185641"/>
    <lineage>
        <taxon>Bacteria</taxon>
        <taxon>Bacillati</taxon>
        <taxon>Actinomycetota</taxon>
        <taxon>Actinomycetes</taxon>
        <taxon>Pseudonocardiales</taxon>
        <taxon>Pseudonocardiaceae</taxon>
        <taxon>Prauserella</taxon>
    </lineage>
</organism>
<feature type="transmembrane region" description="Helical" evidence="1">
    <location>
        <begin position="12"/>
        <end position="30"/>
    </location>
</feature>
<sequence>MGGLRLFLRARAALPISTLWAAATVVSLLFARRAIPVDFARFHEARDLPIIEFVPIVTACIVAGLLRPRMYEWEHLATRRVGLLCGMLTLATTAIAVLPVLVAATWLPERVPWEFVPANVVIITAVACALASLLGATTGAVLTLLVFLGGCLVQNLAPEAAQVVIPLGRIEAPDPHWLAAGIACLLSAAISVYTRGASRWSRSRTRNED</sequence>
<dbReference type="EMBL" id="BAAALN010000002">
    <property type="protein sequence ID" value="GAA1227288.1"/>
    <property type="molecule type" value="Genomic_DNA"/>
</dbReference>
<keyword evidence="1" id="KW-0472">Membrane</keyword>